<evidence type="ECO:0000313" key="1">
    <source>
        <dbReference type="EMBL" id="GAA2199356.1"/>
    </source>
</evidence>
<comment type="caution">
    <text evidence="1">The sequence shown here is derived from an EMBL/GenBank/DDBJ whole genome shotgun (WGS) entry which is preliminary data.</text>
</comment>
<reference evidence="1 2" key="1">
    <citation type="journal article" date="2019" name="Int. J. Syst. Evol. Microbiol.">
        <title>The Global Catalogue of Microorganisms (GCM) 10K type strain sequencing project: providing services to taxonomists for standard genome sequencing and annotation.</title>
        <authorList>
            <consortium name="The Broad Institute Genomics Platform"/>
            <consortium name="The Broad Institute Genome Sequencing Center for Infectious Disease"/>
            <person name="Wu L."/>
            <person name="Ma J."/>
        </authorList>
    </citation>
    <scope>NUCLEOTIDE SEQUENCE [LARGE SCALE GENOMIC DNA]</scope>
    <source>
        <strain evidence="1 2">JCM 14924</strain>
    </source>
</reference>
<dbReference type="Proteomes" id="UP001501391">
    <property type="component" value="Unassembled WGS sequence"/>
</dbReference>
<protein>
    <submittedName>
        <fullName evidence="1">Uncharacterized protein</fullName>
    </submittedName>
</protein>
<organism evidence="1 2">
    <name type="scientific">Streptomyces bangladeshensis</name>
    <dbReference type="NCBI Taxonomy" id="295352"/>
    <lineage>
        <taxon>Bacteria</taxon>
        <taxon>Bacillati</taxon>
        <taxon>Actinomycetota</taxon>
        <taxon>Actinomycetes</taxon>
        <taxon>Kitasatosporales</taxon>
        <taxon>Streptomycetaceae</taxon>
        <taxon>Streptomyces</taxon>
    </lineage>
</organism>
<evidence type="ECO:0000313" key="2">
    <source>
        <dbReference type="Proteomes" id="UP001501391"/>
    </source>
</evidence>
<accession>A0ABN3BQY8</accession>
<name>A0ABN3BQY8_9ACTN</name>
<proteinExistence type="predicted"/>
<gene>
    <name evidence="1" type="ORF">GCM10009787_45950</name>
</gene>
<keyword evidence="2" id="KW-1185">Reference proteome</keyword>
<dbReference type="EMBL" id="BAAAOQ010000015">
    <property type="protein sequence ID" value="GAA2199356.1"/>
    <property type="molecule type" value="Genomic_DNA"/>
</dbReference>
<sequence>MKPCGRPVGPAVVTTVTPLAQWLITSLKSFISRVCLSTGVDMPGLPQDHIPMILYDEIRRPVTIIRRRCGPAQLHTDSRPG</sequence>